<name>A0A9P6BBU4_9AGAR</name>
<reference evidence="6" key="1">
    <citation type="submission" date="2020-11" db="EMBL/GenBank/DDBJ databases">
        <authorList>
            <consortium name="DOE Joint Genome Institute"/>
            <person name="Ahrendt S."/>
            <person name="Riley R."/>
            <person name="Andreopoulos W."/>
            <person name="Labutti K."/>
            <person name="Pangilinan J."/>
            <person name="Ruiz-Duenas F.J."/>
            <person name="Barrasa J.M."/>
            <person name="Sanchez-Garcia M."/>
            <person name="Camarero S."/>
            <person name="Miyauchi S."/>
            <person name="Serrano A."/>
            <person name="Linde D."/>
            <person name="Babiker R."/>
            <person name="Drula E."/>
            <person name="Ayuso-Fernandez I."/>
            <person name="Pacheco R."/>
            <person name="Padilla G."/>
            <person name="Ferreira P."/>
            <person name="Barriuso J."/>
            <person name="Kellner H."/>
            <person name="Castanera R."/>
            <person name="Alfaro M."/>
            <person name="Ramirez L."/>
            <person name="Pisabarro A.G."/>
            <person name="Kuo A."/>
            <person name="Tritt A."/>
            <person name="Lipzen A."/>
            <person name="He G."/>
            <person name="Yan M."/>
            <person name="Ng V."/>
            <person name="Cullen D."/>
            <person name="Martin F."/>
            <person name="Rosso M.-N."/>
            <person name="Henrissat B."/>
            <person name="Hibbett D."/>
            <person name="Martinez A.T."/>
            <person name="Grigoriev I.V."/>
        </authorList>
    </citation>
    <scope>NUCLEOTIDE SEQUENCE</scope>
    <source>
        <strain evidence="6">CBS 506.95</strain>
    </source>
</reference>
<dbReference type="OrthoDB" id="342281at2759"/>
<comment type="caution">
    <text evidence="6">The sequence shown here is derived from an EMBL/GenBank/DDBJ whole genome shotgun (WGS) entry which is preliminary data.</text>
</comment>
<dbReference type="PANTHER" id="PTHR12911">
    <property type="entry name" value="SAD1/UNC-84-LIKE PROTEIN-RELATED"/>
    <property type="match status" value="1"/>
</dbReference>
<evidence type="ECO:0000256" key="4">
    <source>
        <dbReference type="ARBA" id="ARBA00023136"/>
    </source>
</evidence>
<evidence type="ECO:0000313" key="6">
    <source>
        <dbReference type="EMBL" id="KAF9521261.1"/>
    </source>
</evidence>
<dbReference type="PROSITE" id="PS51469">
    <property type="entry name" value="SUN"/>
    <property type="match status" value="1"/>
</dbReference>
<dbReference type="GO" id="GO:0034993">
    <property type="term" value="C:meiotic nuclear membrane microtubule tethering complex"/>
    <property type="evidence" value="ECO:0007669"/>
    <property type="project" value="TreeGrafter"/>
</dbReference>
<dbReference type="Gene3D" id="2.60.120.260">
    <property type="entry name" value="Galactose-binding domain-like"/>
    <property type="match status" value="1"/>
</dbReference>
<comment type="subcellular location">
    <subcellularLocation>
        <location evidence="1">Membrane</location>
    </subcellularLocation>
</comment>
<dbReference type="EMBL" id="MU158187">
    <property type="protein sequence ID" value="KAF9521261.1"/>
    <property type="molecule type" value="Genomic_DNA"/>
</dbReference>
<accession>A0A9P6BBU4</accession>
<evidence type="ECO:0000313" key="7">
    <source>
        <dbReference type="Proteomes" id="UP000807306"/>
    </source>
</evidence>
<protein>
    <recommendedName>
        <fullName evidence="5">SUN domain-containing protein</fullName>
    </recommendedName>
</protein>
<dbReference type="GO" id="GO:0043495">
    <property type="term" value="F:protein-membrane adaptor activity"/>
    <property type="evidence" value="ECO:0007669"/>
    <property type="project" value="TreeGrafter"/>
</dbReference>
<keyword evidence="2" id="KW-0812">Transmembrane</keyword>
<dbReference type="PANTHER" id="PTHR12911:SF8">
    <property type="entry name" value="KLAROID PROTEIN-RELATED"/>
    <property type="match status" value="1"/>
</dbReference>
<proteinExistence type="predicted"/>
<keyword evidence="4" id="KW-0472">Membrane</keyword>
<keyword evidence="3" id="KW-1133">Transmembrane helix</keyword>
<dbReference type="InterPro" id="IPR045119">
    <property type="entry name" value="SUN1-5"/>
</dbReference>
<evidence type="ECO:0000256" key="2">
    <source>
        <dbReference type="ARBA" id="ARBA00022692"/>
    </source>
</evidence>
<dbReference type="InterPro" id="IPR012919">
    <property type="entry name" value="SUN_dom"/>
</dbReference>
<keyword evidence="7" id="KW-1185">Reference proteome</keyword>
<dbReference type="Pfam" id="PF07738">
    <property type="entry name" value="Sad1_UNC"/>
    <property type="match status" value="1"/>
</dbReference>
<dbReference type="Proteomes" id="UP000807306">
    <property type="component" value="Unassembled WGS sequence"/>
</dbReference>
<dbReference type="AlphaFoldDB" id="A0A9P6BBU4"/>
<feature type="domain" description="SUN" evidence="5">
    <location>
        <begin position="149"/>
        <end position="335"/>
    </location>
</feature>
<evidence type="ECO:0000259" key="5">
    <source>
        <dbReference type="PROSITE" id="PS51469"/>
    </source>
</evidence>
<evidence type="ECO:0000256" key="3">
    <source>
        <dbReference type="ARBA" id="ARBA00022989"/>
    </source>
</evidence>
<organism evidence="6 7">
    <name type="scientific">Crepidotus variabilis</name>
    <dbReference type="NCBI Taxonomy" id="179855"/>
    <lineage>
        <taxon>Eukaryota</taxon>
        <taxon>Fungi</taxon>
        <taxon>Dikarya</taxon>
        <taxon>Basidiomycota</taxon>
        <taxon>Agaricomycotina</taxon>
        <taxon>Agaricomycetes</taxon>
        <taxon>Agaricomycetidae</taxon>
        <taxon>Agaricales</taxon>
        <taxon>Agaricineae</taxon>
        <taxon>Crepidotaceae</taxon>
        <taxon>Crepidotus</taxon>
    </lineage>
</organism>
<evidence type="ECO:0000256" key="1">
    <source>
        <dbReference type="ARBA" id="ARBA00004370"/>
    </source>
</evidence>
<gene>
    <name evidence="6" type="ORF">CPB83DRAFT_900923</name>
</gene>
<sequence length="335" mass="36959">MSHTDQLFGAERFVHKDSRYLGRAPWVHQPLSAMNVQEGRSGRHTSRNSSALSLGRKASSVLVVGVLLIMARFSIPVQAPISTATSVLSEILCDYHDISGLYFRLMAAAACKILLNPPISSFRISYPSFDGRVLFSSKFTPNYASNGNGASIIKQLTSPTHNLPPPSWLTRLRSFTFGLELNRPDINRPHVILEDNLVEGECWEFTGSYGQVGIRLSRPISVSQCVFDSPSPSTLSLSSFSRTPLNMSVWAFINEPGELMGHSVTGTTSPPERAGKQKTLLTRVDYQPSAGNTRQYFRSVDSPFQTTDEIMLEVHKNHGGGTTCIYWIGIYGTEP</sequence>